<dbReference type="SUPFAM" id="SSF50129">
    <property type="entry name" value="GroES-like"/>
    <property type="match status" value="1"/>
</dbReference>
<keyword evidence="2" id="KW-0732">Signal</keyword>
<keyword evidence="1" id="KW-0560">Oxidoreductase</keyword>
<dbReference type="Pfam" id="PF08240">
    <property type="entry name" value="ADH_N"/>
    <property type="match status" value="1"/>
</dbReference>
<feature type="domain" description="Alcohol dehydrogenase-like C-terminal" evidence="3">
    <location>
        <begin position="204"/>
        <end position="338"/>
    </location>
</feature>
<dbReference type="Gene3D" id="3.90.180.10">
    <property type="entry name" value="Medium-chain alcohol dehydrogenases, catalytic domain"/>
    <property type="match status" value="1"/>
</dbReference>
<accession>A0A176ZX70</accession>
<dbReference type="InterPro" id="IPR036291">
    <property type="entry name" value="NAD(P)-bd_dom_sf"/>
</dbReference>
<evidence type="ECO:0000259" key="4">
    <source>
        <dbReference type="Pfam" id="PF08240"/>
    </source>
</evidence>
<dbReference type="SUPFAM" id="SSF51735">
    <property type="entry name" value="NAD(P)-binding Rossmann-fold domains"/>
    <property type="match status" value="1"/>
</dbReference>
<feature type="domain" description="Alcohol dehydrogenase-like N-terminal" evidence="4">
    <location>
        <begin position="39"/>
        <end position="152"/>
    </location>
</feature>
<feature type="chain" id="PRO_5008056191" description="Alcohol dehydrogenase-like C-terminal domain-containing protein" evidence="2">
    <location>
        <begin position="19"/>
        <end position="378"/>
    </location>
</feature>
<dbReference type="PANTHER" id="PTHR43401">
    <property type="entry name" value="L-THREONINE 3-DEHYDROGENASE"/>
    <property type="match status" value="1"/>
</dbReference>
<dbReference type="InterPro" id="IPR013154">
    <property type="entry name" value="ADH-like_N"/>
</dbReference>
<dbReference type="VEuPathDB" id="FungiDB:GMDG_06313"/>
<dbReference type="Proteomes" id="UP000077154">
    <property type="component" value="Unassembled WGS sequence"/>
</dbReference>
<evidence type="ECO:0000256" key="1">
    <source>
        <dbReference type="ARBA" id="ARBA00023002"/>
    </source>
</evidence>
<dbReference type="eggNOG" id="KOG1198">
    <property type="taxonomic scope" value="Eukaryota"/>
</dbReference>
<dbReference type="GeneID" id="36292346"/>
<gene>
    <name evidence="5" type="ORF">VC83_09313</name>
</gene>
<sequence length="378" mass="40593">MTSARIVCTFIMSVSMNALVLYGPGDLRHERVNKPEASAGSIVVRVIAAPIWDYVSEVLDGSLPFPHAYPLVFGTCCVGRIDEVGPDVASLKPGQLVFCDHIVYLRDAPEKRIVLGYHGGHSEEELKFSSSHYKDGCFAEYARFPTENVHVVNEQRIAQHGVTPAQLAEISSIMSGVGAANAIHVRPGETVLVMPGTGFFSSSAIVAALGLGANVVVTSRSKDTLSALMHHFGDDGKRITPLVLTGDVTTDVDTLRAATPDGRGADAYIDFSSPEMIGSTHLEVGLHTLKRFGRCCLAGMIPGKVPLPYLTIRANSISIIGSFAQNRQDVEFTIRLIEAGNLKLRKDIAGAFGLRDIDEALKLAKEAPGWGKMVIITP</sequence>
<organism evidence="5">
    <name type="scientific">Pseudogymnoascus destructans</name>
    <dbReference type="NCBI Taxonomy" id="655981"/>
    <lineage>
        <taxon>Eukaryota</taxon>
        <taxon>Fungi</taxon>
        <taxon>Dikarya</taxon>
        <taxon>Ascomycota</taxon>
        <taxon>Pezizomycotina</taxon>
        <taxon>Leotiomycetes</taxon>
        <taxon>Thelebolales</taxon>
        <taxon>Thelebolaceae</taxon>
        <taxon>Pseudogymnoascus</taxon>
    </lineage>
</organism>
<name>A0A176ZX70_9PEZI</name>
<dbReference type="EMBL" id="KV441426">
    <property type="protein sequence ID" value="OAF54387.1"/>
    <property type="molecule type" value="Genomic_DNA"/>
</dbReference>
<dbReference type="Pfam" id="PF00107">
    <property type="entry name" value="ADH_zinc_N"/>
    <property type="match status" value="1"/>
</dbReference>
<dbReference type="Gene3D" id="3.40.50.720">
    <property type="entry name" value="NAD(P)-binding Rossmann-like Domain"/>
    <property type="match status" value="1"/>
</dbReference>
<dbReference type="CDD" id="cd05188">
    <property type="entry name" value="MDR"/>
    <property type="match status" value="1"/>
</dbReference>
<evidence type="ECO:0000259" key="3">
    <source>
        <dbReference type="Pfam" id="PF00107"/>
    </source>
</evidence>
<protein>
    <recommendedName>
        <fullName evidence="6">Alcohol dehydrogenase-like C-terminal domain-containing protein</fullName>
    </recommendedName>
</protein>
<dbReference type="AlphaFoldDB" id="A0A176ZX70"/>
<dbReference type="OrthoDB" id="5407715at2759"/>
<proteinExistence type="predicted"/>
<dbReference type="PANTHER" id="PTHR43401:SF2">
    <property type="entry name" value="L-THREONINE 3-DEHYDROGENASE"/>
    <property type="match status" value="1"/>
</dbReference>
<evidence type="ECO:0000313" key="5">
    <source>
        <dbReference type="EMBL" id="OAF54387.1"/>
    </source>
</evidence>
<reference evidence="5" key="1">
    <citation type="submission" date="2016-03" db="EMBL/GenBank/DDBJ databases">
        <title>Updated assembly of Pseudogymnoascus destructans, the fungus causing white-nose syndrome of bats.</title>
        <authorList>
            <person name="Palmer J.M."/>
            <person name="Drees K.P."/>
            <person name="Foster J.T."/>
            <person name="Lindner D.L."/>
        </authorList>
    </citation>
    <scope>NUCLEOTIDE SEQUENCE [LARGE SCALE GENOMIC DNA]</scope>
    <source>
        <strain evidence="5">20631-21</strain>
    </source>
</reference>
<dbReference type="InterPro" id="IPR011032">
    <property type="entry name" value="GroES-like_sf"/>
</dbReference>
<dbReference type="GO" id="GO:0016491">
    <property type="term" value="F:oxidoreductase activity"/>
    <property type="evidence" value="ECO:0007669"/>
    <property type="project" value="UniProtKB-KW"/>
</dbReference>
<dbReference type="InterPro" id="IPR013149">
    <property type="entry name" value="ADH-like_C"/>
</dbReference>
<dbReference type="RefSeq" id="XP_024319694.1">
    <property type="nucleotide sequence ID" value="XM_024472754.1"/>
</dbReference>
<feature type="signal peptide" evidence="2">
    <location>
        <begin position="1"/>
        <end position="18"/>
    </location>
</feature>
<evidence type="ECO:0008006" key="6">
    <source>
        <dbReference type="Google" id="ProtNLM"/>
    </source>
</evidence>
<evidence type="ECO:0000256" key="2">
    <source>
        <dbReference type="SAM" id="SignalP"/>
    </source>
</evidence>
<dbReference type="InterPro" id="IPR050129">
    <property type="entry name" value="Zn_alcohol_dh"/>
</dbReference>